<sequence>MKIKQARAAMAHPAFCGVARQHLGELIEELAPRWEARCESARHERRRGARRRQAGAGPKYELVFTDRLLATLVHLRTGLTHEALGVIYEVDSSTIGRAISEIRPLLAERGFAVPDRPGPARPATAHPGGRVRLRRRREHHPAHRRHRDPGPALQGQPARQAGLRLRQAQAEHHQDHHDQRSPGLHPVVRRDASRPDARPDLCAHRGHCRAVPLAAQRESRGRRGLPGTGQRVPRPGQRPAEKTERR</sequence>
<accession>A0A6I6N0Q9</accession>
<feature type="domain" description="Transposase Helix-turn-helix" evidence="2">
    <location>
        <begin position="62"/>
        <end position="110"/>
    </location>
</feature>
<organism evidence="3 4">
    <name type="scientific">Streptomyces broussonetiae</name>
    <dbReference type="NCBI Taxonomy" id="2686304"/>
    <lineage>
        <taxon>Bacteria</taxon>
        <taxon>Bacillati</taxon>
        <taxon>Actinomycetota</taxon>
        <taxon>Actinomycetes</taxon>
        <taxon>Kitasatosporales</taxon>
        <taxon>Streptomycetaceae</taxon>
        <taxon>Streptomyces</taxon>
    </lineage>
</organism>
<feature type="compositionally biased region" description="Basic and acidic residues" evidence="1">
    <location>
        <begin position="188"/>
        <end position="203"/>
    </location>
</feature>
<dbReference type="Pfam" id="PF13613">
    <property type="entry name" value="HTH_Tnp_4"/>
    <property type="match status" value="1"/>
</dbReference>
<reference evidence="3 4" key="1">
    <citation type="submission" date="2019-12" db="EMBL/GenBank/DDBJ databases">
        <title>Streptomyces sp. strain T44 isolated from rhizosphere soil of Broussonetia papyrifera.</title>
        <authorList>
            <person name="Mo P."/>
        </authorList>
    </citation>
    <scope>NUCLEOTIDE SEQUENCE [LARGE SCALE GENOMIC DNA]</scope>
    <source>
        <strain evidence="3 4">T44</strain>
    </source>
</reference>
<feature type="compositionally biased region" description="Basic residues" evidence="1">
    <location>
        <begin position="129"/>
        <end position="147"/>
    </location>
</feature>
<feature type="compositionally biased region" description="Basic and acidic residues" evidence="1">
    <location>
        <begin position="169"/>
        <end position="180"/>
    </location>
</feature>
<evidence type="ECO:0000313" key="4">
    <source>
        <dbReference type="Proteomes" id="UP000436138"/>
    </source>
</evidence>
<name>A0A6I6N0Q9_9ACTN</name>
<evidence type="ECO:0000259" key="2">
    <source>
        <dbReference type="Pfam" id="PF13613"/>
    </source>
</evidence>
<dbReference type="InterPro" id="IPR027805">
    <property type="entry name" value="Transposase_HTH_dom"/>
</dbReference>
<proteinExistence type="predicted"/>
<dbReference type="Proteomes" id="UP000436138">
    <property type="component" value="Chromosome"/>
</dbReference>
<protein>
    <recommendedName>
        <fullName evidence="2">Transposase Helix-turn-helix domain-containing protein</fullName>
    </recommendedName>
</protein>
<dbReference type="KEGG" id="sbro:GQF42_02930"/>
<dbReference type="AlphaFoldDB" id="A0A6I6N0Q9"/>
<evidence type="ECO:0000313" key="3">
    <source>
        <dbReference type="EMBL" id="QHA02385.1"/>
    </source>
</evidence>
<keyword evidence="4" id="KW-1185">Reference proteome</keyword>
<evidence type="ECO:0000256" key="1">
    <source>
        <dbReference type="SAM" id="MobiDB-lite"/>
    </source>
</evidence>
<dbReference type="EMBL" id="CP047020">
    <property type="protein sequence ID" value="QHA02385.1"/>
    <property type="molecule type" value="Genomic_DNA"/>
</dbReference>
<gene>
    <name evidence="3" type="ORF">GQF42_02930</name>
</gene>
<feature type="region of interest" description="Disordered" evidence="1">
    <location>
        <begin position="111"/>
        <end position="246"/>
    </location>
</feature>